<accession>A0A0M3ISG7</accession>
<dbReference type="WBParaSite" id="ALUE_0002169501-mRNA-1">
    <property type="protein sequence ID" value="ALUE_0002169501-mRNA-1"/>
    <property type="gene ID" value="ALUE_0002169501"/>
</dbReference>
<organism evidence="1 2">
    <name type="scientific">Ascaris lumbricoides</name>
    <name type="common">Giant roundworm</name>
    <dbReference type="NCBI Taxonomy" id="6252"/>
    <lineage>
        <taxon>Eukaryota</taxon>
        <taxon>Metazoa</taxon>
        <taxon>Ecdysozoa</taxon>
        <taxon>Nematoda</taxon>
        <taxon>Chromadorea</taxon>
        <taxon>Rhabditida</taxon>
        <taxon>Spirurina</taxon>
        <taxon>Ascaridomorpha</taxon>
        <taxon>Ascaridoidea</taxon>
        <taxon>Ascarididae</taxon>
        <taxon>Ascaris</taxon>
    </lineage>
</organism>
<dbReference type="Proteomes" id="UP000036681">
    <property type="component" value="Unplaced"/>
</dbReference>
<evidence type="ECO:0000313" key="2">
    <source>
        <dbReference type="WBParaSite" id="ALUE_0002169501-mRNA-1"/>
    </source>
</evidence>
<reference evidence="2" key="1">
    <citation type="submission" date="2017-02" db="UniProtKB">
        <authorList>
            <consortium name="WormBaseParasite"/>
        </authorList>
    </citation>
    <scope>IDENTIFICATION</scope>
</reference>
<protein>
    <submittedName>
        <fullName evidence="2">Uncharacterized protein</fullName>
    </submittedName>
</protein>
<sequence length="69" mass="8230">MDPRRISLQFDTEKNFWARNFLPWPRWRLVCYRLVGIEKCLVSSGYVVFMGFVLRQCIALRSSCGRIEN</sequence>
<evidence type="ECO:0000313" key="1">
    <source>
        <dbReference type="Proteomes" id="UP000036681"/>
    </source>
</evidence>
<keyword evidence="1" id="KW-1185">Reference proteome</keyword>
<dbReference type="AlphaFoldDB" id="A0A0M3ISG7"/>
<name>A0A0M3ISG7_ASCLU</name>
<proteinExistence type="predicted"/>